<gene>
    <name evidence="2" type="ORF">PGTUg99_026395</name>
</gene>
<name>A0A5B0SCP1_PUCGR</name>
<sequence>MSTQPKTLLFNCQGPTKPQPSEPQRYQRKPYSSTAKVQPSLIHRSLNIIIPPNTPIQPRLPIILNNQVQSSLVSPKPPPPIRPSYDRSFSHLAAKWAPTPLASLIGRPIHFKGLRLGHCFPPPRVIFSRIDYNRSPIVFHPRENRREQLGHRFPPPRARRPFWNGPIHLNQGEYPPPPPALISLTRPLGSQPRKKFADRFGTARSDLNRARRPFWNGPIHLNRARRPFWNGPIHLNRARRPFWNGPIHLNRASKKARRPFWNRPIRFKPSPKKRLPTVLEQAYPI</sequence>
<accession>A0A5B0SCP1</accession>
<dbReference type="EMBL" id="VDEP01000038">
    <property type="protein sequence ID" value="KAA1135617.1"/>
    <property type="molecule type" value="Genomic_DNA"/>
</dbReference>
<protein>
    <submittedName>
        <fullName evidence="2">Uncharacterized protein</fullName>
    </submittedName>
</protein>
<comment type="caution">
    <text evidence="2">The sequence shown here is derived from an EMBL/GenBank/DDBJ whole genome shotgun (WGS) entry which is preliminary data.</text>
</comment>
<evidence type="ECO:0000313" key="2">
    <source>
        <dbReference type="EMBL" id="KAA1135617.1"/>
    </source>
</evidence>
<feature type="region of interest" description="Disordered" evidence="1">
    <location>
        <begin position="1"/>
        <end position="34"/>
    </location>
</feature>
<dbReference type="AlphaFoldDB" id="A0A5B0SCP1"/>
<dbReference type="Proteomes" id="UP000325313">
    <property type="component" value="Unassembled WGS sequence"/>
</dbReference>
<proteinExistence type="predicted"/>
<evidence type="ECO:0000313" key="3">
    <source>
        <dbReference type="Proteomes" id="UP000325313"/>
    </source>
</evidence>
<reference evidence="2 3" key="1">
    <citation type="submission" date="2019-05" db="EMBL/GenBank/DDBJ databases">
        <title>Emergence of the Ug99 lineage of the wheat stem rust pathogen through somatic hybridization.</title>
        <authorList>
            <person name="Li F."/>
            <person name="Upadhyaya N.M."/>
            <person name="Sperschneider J."/>
            <person name="Matny O."/>
            <person name="Nguyen-Phuc H."/>
            <person name="Mago R."/>
            <person name="Raley C."/>
            <person name="Miller M.E."/>
            <person name="Silverstein K.A.T."/>
            <person name="Henningsen E."/>
            <person name="Hirsch C.D."/>
            <person name="Visser B."/>
            <person name="Pretorius Z.A."/>
            <person name="Steffenson B.J."/>
            <person name="Schwessinger B."/>
            <person name="Dodds P.N."/>
            <person name="Figueroa M."/>
        </authorList>
    </citation>
    <scope>NUCLEOTIDE SEQUENCE [LARGE SCALE GENOMIC DNA]</scope>
    <source>
        <strain evidence="2 3">Ug99</strain>
    </source>
</reference>
<organism evidence="2 3">
    <name type="scientific">Puccinia graminis f. sp. tritici</name>
    <dbReference type="NCBI Taxonomy" id="56615"/>
    <lineage>
        <taxon>Eukaryota</taxon>
        <taxon>Fungi</taxon>
        <taxon>Dikarya</taxon>
        <taxon>Basidiomycota</taxon>
        <taxon>Pucciniomycotina</taxon>
        <taxon>Pucciniomycetes</taxon>
        <taxon>Pucciniales</taxon>
        <taxon>Pucciniaceae</taxon>
        <taxon>Puccinia</taxon>
    </lineage>
</organism>
<evidence type="ECO:0000256" key="1">
    <source>
        <dbReference type="SAM" id="MobiDB-lite"/>
    </source>
</evidence>